<evidence type="ECO:0000256" key="1">
    <source>
        <dbReference type="ARBA" id="ARBA00004123"/>
    </source>
</evidence>
<name>A0A1Y2CJY2_9FUNG</name>
<evidence type="ECO:0000313" key="9">
    <source>
        <dbReference type="EMBL" id="ORY47323.1"/>
    </source>
</evidence>
<keyword evidence="10" id="KW-1185">Reference proteome</keyword>
<dbReference type="PANTHER" id="PTHR14003">
    <property type="entry name" value="TRANSCRIPTIONAL REPRESSOR PROTEIN YY"/>
    <property type="match status" value="1"/>
</dbReference>
<keyword evidence="3" id="KW-0677">Repeat</keyword>
<gene>
    <name evidence="9" type="ORF">BCR33DRAFT_658188</name>
</gene>
<dbReference type="InterPro" id="IPR013087">
    <property type="entry name" value="Znf_C2H2_type"/>
</dbReference>
<dbReference type="EMBL" id="MCGO01000014">
    <property type="protein sequence ID" value="ORY47323.1"/>
    <property type="molecule type" value="Genomic_DNA"/>
</dbReference>
<comment type="subcellular location">
    <subcellularLocation>
        <location evidence="1">Nucleus</location>
    </subcellularLocation>
</comment>
<dbReference type="Gene3D" id="3.30.160.60">
    <property type="entry name" value="Classic Zinc Finger"/>
    <property type="match status" value="2"/>
</dbReference>
<dbReference type="FunFam" id="3.30.160.60:FF:001498">
    <property type="entry name" value="Zinc finger protein 404"/>
    <property type="match status" value="1"/>
</dbReference>
<dbReference type="AlphaFoldDB" id="A0A1Y2CJY2"/>
<evidence type="ECO:0000256" key="4">
    <source>
        <dbReference type="ARBA" id="ARBA00022771"/>
    </source>
</evidence>
<dbReference type="SUPFAM" id="SSF57667">
    <property type="entry name" value="beta-beta-alpha zinc fingers"/>
    <property type="match status" value="1"/>
</dbReference>
<organism evidence="9 10">
    <name type="scientific">Rhizoclosmatium globosum</name>
    <dbReference type="NCBI Taxonomy" id="329046"/>
    <lineage>
        <taxon>Eukaryota</taxon>
        <taxon>Fungi</taxon>
        <taxon>Fungi incertae sedis</taxon>
        <taxon>Chytridiomycota</taxon>
        <taxon>Chytridiomycota incertae sedis</taxon>
        <taxon>Chytridiomycetes</taxon>
        <taxon>Chytridiales</taxon>
        <taxon>Chytriomycetaceae</taxon>
        <taxon>Rhizoclosmatium</taxon>
    </lineage>
</organism>
<dbReference type="GO" id="GO:0000785">
    <property type="term" value="C:chromatin"/>
    <property type="evidence" value="ECO:0007669"/>
    <property type="project" value="TreeGrafter"/>
</dbReference>
<dbReference type="STRING" id="329046.A0A1Y2CJY2"/>
<sequence length="76" mass="8657">MIAEPDDEASDSPFRSSVPRRYMCSVCSKRFTRPSTLRTHMNSHTGERPYHCPSSGCDWKFTVLSNLKDICAFVLV</sequence>
<dbReference type="GO" id="GO:0000981">
    <property type="term" value="F:DNA-binding transcription factor activity, RNA polymerase II-specific"/>
    <property type="evidence" value="ECO:0007669"/>
    <property type="project" value="TreeGrafter"/>
</dbReference>
<dbReference type="SMART" id="SM00355">
    <property type="entry name" value="ZnF_C2H2"/>
    <property type="match status" value="1"/>
</dbReference>
<keyword evidence="6" id="KW-0539">Nucleus</keyword>
<evidence type="ECO:0000256" key="6">
    <source>
        <dbReference type="ARBA" id="ARBA00023242"/>
    </source>
</evidence>
<evidence type="ECO:0000313" key="10">
    <source>
        <dbReference type="Proteomes" id="UP000193642"/>
    </source>
</evidence>
<comment type="caution">
    <text evidence="9">The sequence shown here is derived from an EMBL/GenBank/DDBJ whole genome shotgun (WGS) entry which is preliminary data.</text>
</comment>
<dbReference type="Pfam" id="PF00096">
    <property type="entry name" value="zf-C2H2"/>
    <property type="match status" value="1"/>
</dbReference>
<evidence type="ECO:0000256" key="2">
    <source>
        <dbReference type="ARBA" id="ARBA00022723"/>
    </source>
</evidence>
<reference evidence="9 10" key="1">
    <citation type="submission" date="2016-07" db="EMBL/GenBank/DDBJ databases">
        <title>Pervasive Adenine N6-methylation of Active Genes in Fungi.</title>
        <authorList>
            <consortium name="DOE Joint Genome Institute"/>
            <person name="Mondo S.J."/>
            <person name="Dannebaum R.O."/>
            <person name="Kuo R.C."/>
            <person name="Labutti K."/>
            <person name="Haridas S."/>
            <person name="Kuo A."/>
            <person name="Salamov A."/>
            <person name="Ahrendt S.R."/>
            <person name="Lipzen A."/>
            <person name="Sullivan W."/>
            <person name="Andreopoulos W.B."/>
            <person name="Clum A."/>
            <person name="Lindquist E."/>
            <person name="Daum C."/>
            <person name="Ramamoorthy G.K."/>
            <person name="Gryganskyi A."/>
            <person name="Culley D."/>
            <person name="Magnuson J.K."/>
            <person name="James T.Y."/>
            <person name="O'Malley M.A."/>
            <person name="Stajich J.E."/>
            <person name="Spatafora J.W."/>
            <person name="Visel A."/>
            <person name="Grigoriev I.V."/>
        </authorList>
    </citation>
    <scope>NUCLEOTIDE SEQUENCE [LARGE SCALE GENOMIC DNA]</scope>
    <source>
        <strain evidence="9 10">JEL800</strain>
    </source>
</reference>
<evidence type="ECO:0000256" key="3">
    <source>
        <dbReference type="ARBA" id="ARBA00022737"/>
    </source>
</evidence>
<dbReference type="GO" id="GO:0031519">
    <property type="term" value="C:PcG protein complex"/>
    <property type="evidence" value="ECO:0007669"/>
    <property type="project" value="TreeGrafter"/>
</dbReference>
<feature type="domain" description="C2H2-type" evidence="8">
    <location>
        <begin position="22"/>
        <end position="49"/>
    </location>
</feature>
<evidence type="ECO:0000259" key="8">
    <source>
        <dbReference type="PROSITE" id="PS50157"/>
    </source>
</evidence>
<keyword evidence="4 7" id="KW-0863">Zinc-finger</keyword>
<evidence type="ECO:0000256" key="7">
    <source>
        <dbReference type="PROSITE-ProRule" id="PRU00042"/>
    </source>
</evidence>
<evidence type="ECO:0000256" key="5">
    <source>
        <dbReference type="ARBA" id="ARBA00022833"/>
    </source>
</evidence>
<keyword evidence="5" id="KW-0862">Zinc</keyword>
<dbReference type="GO" id="GO:0000978">
    <property type="term" value="F:RNA polymerase II cis-regulatory region sequence-specific DNA binding"/>
    <property type="evidence" value="ECO:0007669"/>
    <property type="project" value="TreeGrafter"/>
</dbReference>
<dbReference type="InterPro" id="IPR036236">
    <property type="entry name" value="Znf_C2H2_sf"/>
</dbReference>
<keyword evidence="2" id="KW-0479">Metal-binding</keyword>
<proteinExistence type="predicted"/>
<dbReference type="OrthoDB" id="6077919at2759"/>
<dbReference type="PANTHER" id="PTHR14003:SF20">
    <property type="entry name" value="FINGER DOMAIN PROTEIN, PUTATIVE (AFU_ORTHOLOGUE AFUA_4G10380)-RELATED"/>
    <property type="match status" value="1"/>
</dbReference>
<accession>A0A1Y2CJY2</accession>
<dbReference type="Proteomes" id="UP000193642">
    <property type="component" value="Unassembled WGS sequence"/>
</dbReference>
<dbReference type="GO" id="GO:0008270">
    <property type="term" value="F:zinc ion binding"/>
    <property type="evidence" value="ECO:0007669"/>
    <property type="project" value="UniProtKB-KW"/>
</dbReference>
<dbReference type="GO" id="GO:0005667">
    <property type="term" value="C:transcription regulator complex"/>
    <property type="evidence" value="ECO:0007669"/>
    <property type="project" value="TreeGrafter"/>
</dbReference>
<dbReference type="PROSITE" id="PS00028">
    <property type="entry name" value="ZINC_FINGER_C2H2_1"/>
    <property type="match status" value="1"/>
</dbReference>
<dbReference type="PROSITE" id="PS50157">
    <property type="entry name" value="ZINC_FINGER_C2H2_2"/>
    <property type="match status" value="1"/>
</dbReference>
<protein>
    <recommendedName>
        <fullName evidence="8">C2H2-type domain-containing protein</fullName>
    </recommendedName>
</protein>